<protein>
    <recommendedName>
        <fullName evidence="13">Flagellar biosynthesis protein FliO</fullName>
    </recommendedName>
</protein>
<keyword evidence="5 10" id="KW-1133">Transmembrane helix</keyword>
<evidence type="ECO:0008006" key="13">
    <source>
        <dbReference type="Google" id="ProtNLM"/>
    </source>
</evidence>
<evidence type="ECO:0000256" key="6">
    <source>
        <dbReference type="ARBA" id="ARBA00023136"/>
    </source>
</evidence>
<dbReference type="PANTHER" id="PTHR38766:SF1">
    <property type="entry name" value="FLAGELLAR PROTEIN FLIO"/>
    <property type="match status" value="1"/>
</dbReference>
<dbReference type="GO" id="GO:0009425">
    <property type="term" value="C:bacterial-type flagellum basal body"/>
    <property type="evidence" value="ECO:0007669"/>
    <property type="project" value="UniProtKB-SubCell"/>
</dbReference>
<evidence type="ECO:0000256" key="9">
    <source>
        <dbReference type="SAM" id="MobiDB-lite"/>
    </source>
</evidence>
<evidence type="ECO:0000256" key="3">
    <source>
        <dbReference type="ARBA" id="ARBA00022475"/>
    </source>
</evidence>
<dbReference type="GO" id="GO:0005886">
    <property type="term" value="C:plasma membrane"/>
    <property type="evidence" value="ECO:0007669"/>
    <property type="project" value="UniProtKB-SubCell"/>
</dbReference>
<dbReference type="AlphaFoldDB" id="A0A327KHB0"/>
<dbReference type="EMBL" id="NPEU01000179">
    <property type="protein sequence ID" value="RAI37526.1"/>
    <property type="molecule type" value="Genomic_DNA"/>
</dbReference>
<dbReference type="Pfam" id="PF04347">
    <property type="entry name" value="FliO"/>
    <property type="match status" value="1"/>
</dbReference>
<organism evidence="11 12">
    <name type="scientific">Rhodoplanes elegans</name>
    <dbReference type="NCBI Taxonomy" id="29408"/>
    <lineage>
        <taxon>Bacteria</taxon>
        <taxon>Pseudomonadati</taxon>
        <taxon>Pseudomonadota</taxon>
        <taxon>Alphaproteobacteria</taxon>
        <taxon>Hyphomicrobiales</taxon>
        <taxon>Nitrobacteraceae</taxon>
        <taxon>Rhodoplanes</taxon>
    </lineage>
</organism>
<evidence type="ECO:0000256" key="2">
    <source>
        <dbReference type="ARBA" id="ARBA00004236"/>
    </source>
</evidence>
<keyword evidence="6 10" id="KW-0472">Membrane</keyword>
<dbReference type="PANTHER" id="PTHR38766">
    <property type="entry name" value="FLAGELLAR PROTEIN FLIO"/>
    <property type="match status" value="1"/>
</dbReference>
<evidence type="ECO:0000256" key="5">
    <source>
        <dbReference type="ARBA" id="ARBA00022989"/>
    </source>
</evidence>
<evidence type="ECO:0000256" key="10">
    <source>
        <dbReference type="SAM" id="Phobius"/>
    </source>
</evidence>
<proteinExistence type="inferred from homology"/>
<feature type="region of interest" description="Disordered" evidence="9">
    <location>
        <begin position="91"/>
        <end position="164"/>
    </location>
</feature>
<evidence type="ECO:0000313" key="12">
    <source>
        <dbReference type="Proteomes" id="UP000248863"/>
    </source>
</evidence>
<evidence type="ECO:0000256" key="8">
    <source>
        <dbReference type="ARBA" id="ARBA00037937"/>
    </source>
</evidence>
<dbReference type="InterPro" id="IPR022781">
    <property type="entry name" value="Flagellar_biosynth_FliO"/>
</dbReference>
<keyword evidence="3" id="KW-1003">Cell membrane</keyword>
<comment type="similarity">
    <text evidence="8">Belongs to the FliO/MopB family.</text>
</comment>
<evidence type="ECO:0000256" key="7">
    <source>
        <dbReference type="ARBA" id="ARBA00023143"/>
    </source>
</evidence>
<comment type="subcellular location">
    <subcellularLocation>
        <location evidence="1">Bacterial flagellum basal body</location>
    </subcellularLocation>
    <subcellularLocation>
        <location evidence="2">Cell membrane</location>
    </subcellularLocation>
</comment>
<keyword evidence="7" id="KW-0975">Bacterial flagellum</keyword>
<evidence type="ECO:0000313" key="11">
    <source>
        <dbReference type="EMBL" id="RAI37526.1"/>
    </source>
</evidence>
<name>A0A327KHB0_9BRAD</name>
<comment type="caution">
    <text evidence="11">The sequence shown here is derived from an EMBL/GenBank/DDBJ whole genome shotgun (WGS) entry which is preliminary data.</text>
</comment>
<feature type="transmembrane region" description="Helical" evidence="10">
    <location>
        <begin position="6"/>
        <end position="25"/>
    </location>
</feature>
<gene>
    <name evidence="11" type="ORF">CH338_15860</name>
</gene>
<dbReference type="InterPro" id="IPR052205">
    <property type="entry name" value="FliO/MopB"/>
</dbReference>
<sequence length="164" mass="17367">MPLPAKFFIAFVIVLALIGGVAWLVRRFGAGGLGAASARGRQARLGVIEATAVDSRRRLVLVRRDNVEHLIMLGGPTDVVVEANIVRGQPAAPMREASPPRMEPAGRPTPENGLWAPAAPVAPEPPFRGTRGAMIPPIAEELPLQPQAEPGRRETVDRLAGLAA</sequence>
<keyword evidence="4 10" id="KW-0812">Transmembrane</keyword>
<reference evidence="11 12" key="1">
    <citation type="submission" date="2017-07" db="EMBL/GenBank/DDBJ databases">
        <title>Draft Genome Sequences of Select Purple Nonsulfur Bacteria.</title>
        <authorList>
            <person name="Lasarre B."/>
            <person name="Mckinlay J.B."/>
        </authorList>
    </citation>
    <scope>NUCLEOTIDE SEQUENCE [LARGE SCALE GENOMIC DNA]</scope>
    <source>
        <strain evidence="11 12">DSM 11907</strain>
    </source>
</reference>
<evidence type="ECO:0000256" key="4">
    <source>
        <dbReference type="ARBA" id="ARBA00022692"/>
    </source>
</evidence>
<evidence type="ECO:0000256" key="1">
    <source>
        <dbReference type="ARBA" id="ARBA00004117"/>
    </source>
</evidence>
<keyword evidence="12" id="KW-1185">Reference proteome</keyword>
<feature type="non-terminal residue" evidence="11">
    <location>
        <position position="164"/>
    </location>
</feature>
<dbReference type="Proteomes" id="UP000248863">
    <property type="component" value="Unassembled WGS sequence"/>
</dbReference>
<dbReference type="GO" id="GO:0044781">
    <property type="term" value="P:bacterial-type flagellum organization"/>
    <property type="evidence" value="ECO:0007669"/>
    <property type="project" value="InterPro"/>
</dbReference>
<accession>A0A327KHB0</accession>